<dbReference type="Gene3D" id="3.40.50.2000">
    <property type="entry name" value="Glycogen Phosphorylase B"/>
    <property type="match status" value="2"/>
</dbReference>
<dbReference type="GO" id="GO:0004401">
    <property type="term" value="F:histidinol-phosphatase activity"/>
    <property type="evidence" value="ECO:0007669"/>
    <property type="project" value="UniProtKB-EC"/>
</dbReference>
<protein>
    <submittedName>
        <fullName evidence="1">D-glycero-beta-D-manno-heptose-1,7-bisphosphate 7-phosphatase possible Histidinol-phosphatase</fullName>
        <ecNumber evidence="1">3.1.3.15</ecNumber>
        <ecNumber evidence="1">3.1.3.82</ecNumber>
    </submittedName>
</protein>
<accession>A0A6J4JS25</accession>
<dbReference type="GO" id="GO:0009244">
    <property type="term" value="P:lipopolysaccharide core region biosynthetic process"/>
    <property type="evidence" value="ECO:0007669"/>
    <property type="project" value="TreeGrafter"/>
</dbReference>
<dbReference type="PANTHER" id="PTHR30160:SF1">
    <property type="entry name" value="LIPOPOLYSACCHARIDE 1,2-N-ACETYLGLUCOSAMINETRANSFERASE-RELATED"/>
    <property type="match status" value="1"/>
</dbReference>
<feature type="non-terminal residue" evidence="1">
    <location>
        <position position="231"/>
    </location>
</feature>
<organism evidence="1">
    <name type="scientific">uncultured Friedmanniella sp</name>
    <dbReference type="NCBI Taxonomy" id="335381"/>
    <lineage>
        <taxon>Bacteria</taxon>
        <taxon>Bacillati</taxon>
        <taxon>Actinomycetota</taxon>
        <taxon>Actinomycetes</taxon>
        <taxon>Propionibacteriales</taxon>
        <taxon>Nocardioidaceae</taxon>
        <taxon>Friedmanniella</taxon>
        <taxon>environmental samples</taxon>
    </lineage>
</organism>
<dbReference type="GO" id="GO:0008713">
    <property type="term" value="F:ADP-heptose-lipopolysaccharide heptosyltransferase activity"/>
    <property type="evidence" value="ECO:0007669"/>
    <property type="project" value="TreeGrafter"/>
</dbReference>
<dbReference type="InterPro" id="IPR051199">
    <property type="entry name" value="LPS_LOS_Heptosyltrfase"/>
</dbReference>
<keyword evidence="1" id="KW-0378">Hydrolase</keyword>
<dbReference type="PANTHER" id="PTHR30160">
    <property type="entry name" value="TETRAACYLDISACCHARIDE 4'-KINASE-RELATED"/>
    <property type="match status" value="1"/>
</dbReference>
<evidence type="ECO:0000313" key="1">
    <source>
        <dbReference type="EMBL" id="CAA9286001.1"/>
    </source>
</evidence>
<name>A0A6J4JS25_9ACTN</name>
<dbReference type="AlphaFoldDB" id="A0A6J4JS25"/>
<sequence length="231" mass="23488">MRPAPTTGRVLVARLDSMGDVLLAGPAVRAVAETAAHVTLLVGEGRRAAAELLPGVDAVLEFTAPWVVLDPPPVDPAAVQDLVAALAAGRFDAALVLTSYHQSPLPLALLLRMAGVGWVGAVSEDYPGSLLDLRHRPVEGLPEAERALQLVRAAGFGSPASSSRLAVRGPLPDGRALTGPGPFVVMHAGAAVPARATTGPHARALVDALVAAGHRVVVTGGPGDRVLTAEA</sequence>
<reference evidence="1" key="1">
    <citation type="submission" date="2020-02" db="EMBL/GenBank/DDBJ databases">
        <authorList>
            <person name="Meier V. D."/>
        </authorList>
    </citation>
    <scope>NUCLEOTIDE SEQUENCE</scope>
    <source>
        <strain evidence="1">AVDCRST_MAG48</strain>
    </source>
</reference>
<proteinExistence type="predicted"/>
<dbReference type="GO" id="GO:0005829">
    <property type="term" value="C:cytosol"/>
    <property type="evidence" value="ECO:0007669"/>
    <property type="project" value="TreeGrafter"/>
</dbReference>
<dbReference type="EC" id="3.1.3.15" evidence="1"/>
<dbReference type="EC" id="3.1.3.82" evidence="1"/>
<dbReference type="EMBL" id="CADCTS010000020">
    <property type="protein sequence ID" value="CAA9286001.1"/>
    <property type="molecule type" value="Genomic_DNA"/>
</dbReference>
<dbReference type="SUPFAM" id="SSF53756">
    <property type="entry name" value="UDP-Glycosyltransferase/glycogen phosphorylase"/>
    <property type="match status" value="1"/>
</dbReference>
<dbReference type="GO" id="GO:0034200">
    <property type="term" value="F:D-glycero-beta-D-manno-heptose 1,7-bisphosphate 7-phosphatase activity"/>
    <property type="evidence" value="ECO:0007669"/>
    <property type="project" value="UniProtKB-EC"/>
</dbReference>
<gene>
    <name evidence="1" type="ORF">AVDCRST_MAG48-128</name>
</gene>